<dbReference type="InterPro" id="IPR050126">
    <property type="entry name" value="Ap4A_hydrolase"/>
</dbReference>
<dbReference type="InterPro" id="IPR004843">
    <property type="entry name" value="Calcineurin-like_PHP"/>
</dbReference>
<evidence type="ECO:0000259" key="1">
    <source>
        <dbReference type="Pfam" id="PF00149"/>
    </source>
</evidence>
<dbReference type="RefSeq" id="WP_115280499.1">
    <property type="nucleotide sequence ID" value="NZ_AP022600.1"/>
</dbReference>
<dbReference type="GO" id="GO:0005737">
    <property type="term" value="C:cytoplasm"/>
    <property type="evidence" value="ECO:0007669"/>
    <property type="project" value="TreeGrafter"/>
</dbReference>
<dbReference type="Gene3D" id="3.60.21.10">
    <property type="match status" value="1"/>
</dbReference>
<dbReference type="Proteomes" id="UP000254978">
    <property type="component" value="Unassembled WGS sequence"/>
</dbReference>
<dbReference type="PANTHER" id="PTHR42850:SF7">
    <property type="entry name" value="BIS(5'-NUCLEOSYL)-TETRAPHOSPHATASE PRPE [ASYMMETRICAL]"/>
    <property type="match status" value="1"/>
</dbReference>
<dbReference type="GO" id="GO:0016791">
    <property type="term" value="F:phosphatase activity"/>
    <property type="evidence" value="ECO:0007669"/>
    <property type="project" value="TreeGrafter"/>
</dbReference>
<proteinExistence type="predicted"/>
<dbReference type="PANTHER" id="PTHR42850">
    <property type="entry name" value="METALLOPHOSPHOESTERASE"/>
    <property type="match status" value="1"/>
</dbReference>
<dbReference type="SUPFAM" id="SSF56300">
    <property type="entry name" value="Metallo-dependent phosphatases"/>
    <property type="match status" value="1"/>
</dbReference>
<evidence type="ECO:0000313" key="2">
    <source>
        <dbReference type="EMBL" id="STZ61603.1"/>
    </source>
</evidence>
<accession>A0A378TP21</accession>
<dbReference type="OrthoDB" id="9807890at2"/>
<dbReference type="Pfam" id="PF00149">
    <property type="entry name" value="Metallophos"/>
    <property type="match status" value="1"/>
</dbReference>
<dbReference type="AlphaFoldDB" id="A0A378TP21"/>
<evidence type="ECO:0000313" key="3">
    <source>
        <dbReference type="Proteomes" id="UP000254978"/>
    </source>
</evidence>
<dbReference type="InterPro" id="IPR029052">
    <property type="entry name" value="Metallo-depent_PP-like"/>
</dbReference>
<keyword evidence="3" id="KW-1185">Reference proteome</keyword>
<reference evidence="2 3" key="1">
    <citation type="submission" date="2018-06" db="EMBL/GenBank/DDBJ databases">
        <authorList>
            <consortium name="Pathogen Informatics"/>
            <person name="Doyle S."/>
        </authorList>
    </citation>
    <scope>NUCLEOTIDE SEQUENCE [LARGE SCALE GENOMIC DNA]</scope>
    <source>
        <strain evidence="2 3">NCTC10821</strain>
    </source>
</reference>
<dbReference type="EC" id="3.6.1.17" evidence="2"/>
<dbReference type="GO" id="GO:0008803">
    <property type="term" value="F:bis(5'-nucleosyl)-tetraphosphatase (symmetrical) activity"/>
    <property type="evidence" value="ECO:0007669"/>
    <property type="project" value="UniProtKB-EC"/>
</dbReference>
<protein>
    <submittedName>
        <fullName evidence="2">Diadenosine tetraphosphatase and related serine/threonine protein phosphatase</fullName>
        <ecNumber evidence="2">3.6.1.17</ecNumber>
        <ecNumber evidence="2">3.6.1.41</ecNumber>
    </submittedName>
</protein>
<name>A0A378TP21_9MYCO</name>
<dbReference type="EMBL" id="UGQT01000001">
    <property type="protein sequence ID" value="STZ61603.1"/>
    <property type="molecule type" value="Genomic_DNA"/>
</dbReference>
<organism evidence="2 3">
    <name type="scientific">Mycolicibacterium tokaiense</name>
    <dbReference type="NCBI Taxonomy" id="39695"/>
    <lineage>
        <taxon>Bacteria</taxon>
        <taxon>Bacillati</taxon>
        <taxon>Actinomycetota</taxon>
        <taxon>Actinomycetes</taxon>
        <taxon>Mycobacteriales</taxon>
        <taxon>Mycobacteriaceae</taxon>
        <taxon>Mycolicibacterium</taxon>
    </lineage>
</organism>
<keyword evidence="2" id="KW-0378">Hydrolase</keyword>
<gene>
    <name evidence="2" type="primary">prpE</name>
    <name evidence="2" type="ORF">NCTC10821_05160</name>
</gene>
<sequence length="319" mass="35324">MTGYDIIGDVHGCADDLERLLHQLGYAPDAGGAFRHPRRSLIFVGDLIDRGPGQLRVLEIVKTTVDAGAALVTLGNHEFNAMAFDAEWPAGSGRPLRPHSAKNTQQHAAFLDQVPPPQRADYLSWFRTLPVWLDLGDLRVVHACWHPASIQVVEREVGGARFTSTEQIAHACDPAHPLYAAIETLLKGPELDLRPYGLPPYLDKGNHSREQARLRWWVEDAVSVAELAMIEPTFTTRDGSPYPELPDVEVPAADRNFVYTGHVPVFFGHYWRRGAPEERLDWSANAACLDFSVAKGGALTAYRWSGETQIDAGNFVQLT</sequence>
<dbReference type="GO" id="GO:0004081">
    <property type="term" value="F:bis(5'-nucleosyl)-tetraphosphatase (asymmetrical) activity"/>
    <property type="evidence" value="ECO:0007669"/>
    <property type="project" value="UniProtKB-EC"/>
</dbReference>
<feature type="domain" description="Calcineurin-like phosphoesterase" evidence="1">
    <location>
        <begin position="6"/>
        <end position="96"/>
    </location>
</feature>
<dbReference type="EC" id="3.6.1.41" evidence="2"/>